<evidence type="ECO:0000256" key="1">
    <source>
        <dbReference type="ARBA" id="ARBA00001917"/>
    </source>
</evidence>
<evidence type="ECO:0000256" key="2">
    <source>
        <dbReference type="ARBA" id="ARBA00007118"/>
    </source>
</evidence>
<evidence type="ECO:0000256" key="5">
    <source>
        <dbReference type="ARBA" id="ARBA00023002"/>
    </source>
</evidence>
<keyword evidence="7" id="KW-0472">Membrane</keyword>
<evidence type="ECO:0000313" key="10">
    <source>
        <dbReference type="Proteomes" id="UP000635885"/>
    </source>
</evidence>
<dbReference type="InterPro" id="IPR000415">
    <property type="entry name" value="Nitroreductase-like"/>
</dbReference>
<dbReference type="RefSeq" id="WP_188441298.1">
    <property type="nucleotide sequence ID" value="NZ_BMFD01000004.1"/>
</dbReference>
<comment type="caution">
    <text evidence="9">The sequence shown here is derived from an EMBL/GenBank/DDBJ whole genome shotgun (WGS) entry which is preliminary data.</text>
</comment>
<feature type="transmembrane region" description="Helical" evidence="7">
    <location>
        <begin position="12"/>
        <end position="29"/>
    </location>
</feature>
<comment type="cofactor">
    <cofactor evidence="1">
        <name>FMN</name>
        <dbReference type="ChEBI" id="CHEBI:58210"/>
    </cofactor>
</comment>
<comment type="similarity">
    <text evidence="2">Belongs to the nitroreductase family.</text>
</comment>
<evidence type="ECO:0000256" key="7">
    <source>
        <dbReference type="SAM" id="Phobius"/>
    </source>
</evidence>
<dbReference type="InterPro" id="IPR029479">
    <property type="entry name" value="Nitroreductase"/>
</dbReference>
<dbReference type="Gene3D" id="3.40.109.10">
    <property type="entry name" value="NADH Oxidase"/>
    <property type="match status" value="1"/>
</dbReference>
<proteinExistence type="inferred from homology"/>
<evidence type="ECO:0000259" key="8">
    <source>
        <dbReference type="Pfam" id="PF00881"/>
    </source>
</evidence>
<keyword evidence="6" id="KW-0175">Coiled coil</keyword>
<dbReference type="Proteomes" id="UP000635885">
    <property type="component" value="Unassembled WGS sequence"/>
</dbReference>
<evidence type="ECO:0000256" key="3">
    <source>
        <dbReference type="ARBA" id="ARBA00022630"/>
    </source>
</evidence>
<keyword evidence="3" id="KW-0285">Flavoprotein</keyword>
<dbReference type="PANTHER" id="PTHR43673:SF2">
    <property type="entry name" value="NITROREDUCTASE"/>
    <property type="match status" value="1"/>
</dbReference>
<feature type="domain" description="Nitroreductase" evidence="8">
    <location>
        <begin position="168"/>
        <end position="219"/>
    </location>
</feature>
<protein>
    <recommendedName>
        <fullName evidence="8">Nitroreductase domain-containing protein</fullName>
    </recommendedName>
</protein>
<keyword evidence="5" id="KW-0560">Oxidoreductase</keyword>
<evidence type="ECO:0000256" key="4">
    <source>
        <dbReference type="ARBA" id="ARBA00022643"/>
    </source>
</evidence>
<organism evidence="9 10">
    <name type="scientific">Belliella aquatica</name>
    <dbReference type="NCBI Taxonomy" id="1323734"/>
    <lineage>
        <taxon>Bacteria</taxon>
        <taxon>Pseudomonadati</taxon>
        <taxon>Bacteroidota</taxon>
        <taxon>Cytophagia</taxon>
        <taxon>Cytophagales</taxon>
        <taxon>Cyclobacteriaceae</taxon>
        <taxon>Belliella</taxon>
    </lineage>
</organism>
<sequence length="334" mass="39309">MIKSFVKEKLGFVFLPFYKILLIFQNYFFDMMAYLRFSSVFGTMNEFNRIESHIIIYYHSLEKGMLHDERRVRFGKAKIEAILKFLKMELVLLQRERSQLKQAALVLTEYYSFHSDLNVSINDYFNEDDFNFLKHNYLNNFNSSAVIKSQLNDFYANVNSNFQEFSQSRKSIRDFSDVMVSREKILDAVKLASTSPSVCNRQTCKIYLIEDKNLVRSVLKVQGGLTGYMDTINQILILTSDRKYFYSIGERNQYYVDGGIFLMNLLYCLHYFKIACCPANWAKTYNDEKLILDKLKISKSEKVICLVAIGNPNSEVVYTMSKRRDINEYFKIID</sequence>
<name>A0ABQ1MCS7_9BACT</name>
<gene>
    <name evidence="9" type="ORF">GCM10010993_14830</name>
</gene>
<evidence type="ECO:0000256" key="6">
    <source>
        <dbReference type="SAM" id="Coils"/>
    </source>
</evidence>
<dbReference type="PANTHER" id="PTHR43673">
    <property type="entry name" value="NAD(P)H NITROREDUCTASE YDGI-RELATED"/>
    <property type="match status" value="1"/>
</dbReference>
<keyword evidence="7" id="KW-0812">Transmembrane</keyword>
<evidence type="ECO:0000313" key="9">
    <source>
        <dbReference type="EMBL" id="GGC37004.1"/>
    </source>
</evidence>
<keyword evidence="7" id="KW-1133">Transmembrane helix</keyword>
<keyword evidence="4" id="KW-0288">FMN</keyword>
<dbReference type="EMBL" id="BMFD01000004">
    <property type="protein sequence ID" value="GGC37004.1"/>
    <property type="molecule type" value="Genomic_DNA"/>
</dbReference>
<accession>A0ABQ1MCS7</accession>
<dbReference type="SUPFAM" id="SSF55469">
    <property type="entry name" value="FMN-dependent nitroreductase-like"/>
    <property type="match status" value="1"/>
</dbReference>
<dbReference type="Pfam" id="PF00881">
    <property type="entry name" value="Nitroreductase"/>
    <property type="match status" value="1"/>
</dbReference>
<reference evidence="10" key="1">
    <citation type="journal article" date="2019" name="Int. J. Syst. Evol. Microbiol.">
        <title>The Global Catalogue of Microorganisms (GCM) 10K type strain sequencing project: providing services to taxonomists for standard genome sequencing and annotation.</title>
        <authorList>
            <consortium name="The Broad Institute Genomics Platform"/>
            <consortium name="The Broad Institute Genome Sequencing Center for Infectious Disease"/>
            <person name="Wu L."/>
            <person name="Ma J."/>
        </authorList>
    </citation>
    <scope>NUCLEOTIDE SEQUENCE [LARGE SCALE GENOMIC DNA]</scope>
    <source>
        <strain evidence="10">CGMCC 1.12479</strain>
    </source>
</reference>
<feature type="coiled-coil region" evidence="6">
    <location>
        <begin position="76"/>
        <end position="103"/>
    </location>
</feature>
<keyword evidence="10" id="KW-1185">Reference proteome</keyword>